<dbReference type="CDD" id="cd01948">
    <property type="entry name" value="EAL"/>
    <property type="match status" value="1"/>
</dbReference>
<dbReference type="SUPFAM" id="SSF54631">
    <property type="entry name" value="CBS-domain pair"/>
    <property type="match status" value="1"/>
</dbReference>
<dbReference type="PANTHER" id="PTHR33121">
    <property type="entry name" value="CYCLIC DI-GMP PHOSPHODIESTERASE PDEF"/>
    <property type="match status" value="1"/>
</dbReference>
<feature type="domain" description="GGDEF" evidence="2">
    <location>
        <begin position="440"/>
        <end position="596"/>
    </location>
</feature>
<reference evidence="4" key="2">
    <citation type="submission" date="2011-02" db="EMBL/GenBank/DDBJ databases">
        <title>The complete genome of Syntrophobotulus glycolicus DSM 8271.</title>
        <authorList>
            <person name="Lucas S."/>
            <person name="Copeland A."/>
            <person name="Lapidus A."/>
            <person name="Bruce D."/>
            <person name="Goodwin L."/>
            <person name="Pitluck S."/>
            <person name="Kyrpides N."/>
            <person name="Mavromatis K."/>
            <person name="Pagani I."/>
            <person name="Ivanova N."/>
            <person name="Mikhailova N."/>
            <person name="Chertkov O."/>
            <person name="Held B."/>
            <person name="Detter J.C."/>
            <person name="Tapia R."/>
            <person name="Han C."/>
            <person name="Land M."/>
            <person name="Hauser L."/>
            <person name="Markowitz V."/>
            <person name="Cheng J.-F."/>
            <person name="Hugenholtz P."/>
            <person name="Woyke T."/>
            <person name="Wu D."/>
            <person name="Spring S."/>
            <person name="Schroeder M."/>
            <person name="Brambilla E."/>
            <person name="Klenk H.-P."/>
            <person name="Eisen J.A."/>
        </authorList>
    </citation>
    <scope>NUCLEOTIDE SEQUENCE [LARGE SCALE GENOMIC DNA]</scope>
    <source>
        <strain evidence="4">DSM 8271 / FlGlyR</strain>
    </source>
</reference>
<gene>
    <name evidence="3" type="ordered locus">Sgly_0137</name>
</gene>
<evidence type="ECO:0000259" key="1">
    <source>
        <dbReference type="PROSITE" id="PS50883"/>
    </source>
</evidence>
<dbReference type="HOGENOM" id="CLU_015702_2_1_9"/>
<dbReference type="SUPFAM" id="SSF55073">
    <property type="entry name" value="Nucleotide cyclase"/>
    <property type="match status" value="1"/>
</dbReference>
<accession>F0SVN2</accession>
<dbReference type="Proteomes" id="UP000007488">
    <property type="component" value="Chromosome"/>
</dbReference>
<dbReference type="Pfam" id="PF00990">
    <property type="entry name" value="GGDEF"/>
    <property type="match status" value="1"/>
</dbReference>
<dbReference type="InterPro" id="IPR043128">
    <property type="entry name" value="Rev_trsase/Diguanyl_cyclase"/>
</dbReference>
<sequence>MPLEFSAFEKYNDLKSEFFRILEQKQVYTVFQPIFGLKDGEIIGYEALGRGPADSPLHSPVDLLKIAEEEQKLFELDLLFRKKALEKAGSSGFNKLLFINVDPSIIKDPNFKKGFTRDMLLEFGISPKSIVFEITERTAIKDYQKFCEVLNNYIEQGYQIAIDDVGSGYSGLRTISEIRPHFIKIDMDLIRDIDNDQFKQSMVKALISISENSSIRLIAEGIETAEELKTLIRLGVQFGQGFFLQRPQAQLPVVSEKSKEIIKDFNQVMNNMKSFSHDYHYIFDLIKNDQCFSVNEECAVIKKYFDQTSCSGVCIVENHYPIGLIMRNKLDSQMASKFGYSLYSKRPVSLIMDKGPLIVDYYTPVHHVANRAMARPQENIYDDIIVTKGSHFAGIVSMQKLIEYTLIYEKSYAHELNPLTSLPGNTVINRVLQDTITYSKGSCIFYLDLDNFKIYNDLYGFENGDKIIKLTADILQNSVKTMYPYNSFVGHIGGDDFIFIVESEQEKYPTICQEIISVFDQRILEFFSAKDKEKQYLEDEDRYGTLRRFNLTSISIAGIYGHLNKLETPESFAQYIASLKKQAKKVQKSSYIIKEIPDHPLSLI</sequence>
<dbReference type="STRING" id="645991.Sgly_0137"/>
<organism evidence="3 4">
    <name type="scientific">Syntrophobotulus glycolicus (strain DSM 8271 / FlGlyR)</name>
    <dbReference type="NCBI Taxonomy" id="645991"/>
    <lineage>
        <taxon>Bacteria</taxon>
        <taxon>Bacillati</taxon>
        <taxon>Bacillota</taxon>
        <taxon>Clostridia</taxon>
        <taxon>Eubacteriales</taxon>
        <taxon>Desulfitobacteriaceae</taxon>
        <taxon>Syntrophobotulus</taxon>
    </lineage>
</organism>
<keyword evidence="4" id="KW-1185">Reference proteome</keyword>
<dbReference type="InterPro" id="IPR000160">
    <property type="entry name" value="GGDEF_dom"/>
</dbReference>
<dbReference type="CDD" id="cd01949">
    <property type="entry name" value="GGDEF"/>
    <property type="match status" value="1"/>
</dbReference>
<dbReference type="Gene3D" id="3.20.20.450">
    <property type="entry name" value="EAL domain"/>
    <property type="match status" value="1"/>
</dbReference>
<dbReference type="SMART" id="SM00267">
    <property type="entry name" value="GGDEF"/>
    <property type="match status" value="1"/>
</dbReference>
<proteinExistence type="predicted"/>
<dbReference type="InterPro" id="IPR050706">
    <property type="entry name" value="Cyclic-di-GMP_PDE-like"/>
</dbReference>
<dbReference type="SUPFAM" id="SSF141868">
    <property type="entry name" value="EAL domain-like"/>
    <property type="match status" value="1"/>
</dbReference>
<dbReference type="EMBL" id="CP002547">
    <property type="protein sequence ID" value="ADY54508.1"/>
    <property type="molecule type" value="Genomic_DNA"/>
</dbReference>
<protein>
    <submittedName>
        <fullName evidence="3">Diguanylate cyclase/phosphodiesterase</fullName>
    </submittedName>
</protein>
<dbReference type="InterPro" id="IPR029787">
    <property type="entry name" value="Nucleotide_cyclase"/>
</dbReference>
<dbReference type="Gene3D" id="3.30.70.270">
    <property type="match status" value="1"/>
</dbReference>
<evidence type="ECO:0000313" key="4">
    <source>
        <dbReference type="Proteomes" id="UP000007488"/>
    </source>
</evidence>
<reference evidence="3 4" key="1">
    <citation type="journal article" date="2011" name="Stand. Genomic Sci.">
        <title>Complete genome sequence of Syntrophobotulus glycolicus type strain (FlGlyR).</title>
        <authorList>
            <person name="Han C."/>
            <person name="Mwirichia R."/>
            <person name="Chertkov O."/>
            <person name="Held B."/>
            <person name="Lapidus A."/>
            <person name="Nolan M."/>
            <person name="Lucas S."/>
            <person name="Hammon N."/>
            <person name="Deshpande S."/>
            <person name="Cheng J.F."/>
            <person name="Tapia R."/>
            <person name="Goodwin L."/>
            <person name="Pitluck S."/>
            <person name="Huntemann M."/>
            <person name="Liolios K."/>
            <person name="Ivanova N."/>
            <person name="Pagani I."/>
            <person name="Mavromatis K."/>
            <person name="Ovchinikova G."/>
            <person name="Pati A."/>
            <person name="Chen A."/>
            <person name="Palaniappan K."/>
            <person name="Land M."/>
            <person name="Hauser L."/>
            <person name="Brambilla E.M."/>
            <person name="Rohde M."/>
            <person name="Spring S."/>
            <person name="Sikorski J."/>
            <person name="Goker M."/>
            <person name="Woyke T."/>
            <person name="Bristow J."/>
            <person name="Eisen J.A."/>
            <person name="Markowitz V."/>
            <person name="Hugenholtz P."/>
            <person name="Kyrpides N.C."/>
            <person name="Klenk H.P."/>
            <person name="Detter J.C."/>
        </authorList>
    </citation>
    <scope>NUCLEOTIDE SEQUENCE [LARGE SCALE GENOMIC DNA]</scope>
    <source>
        <strain evidence="4">DSM 8271 / FlGlyR</strain>
    </source>
</reference>
<dbReference type="KEGG" id="sgy:Sgly_0137"/>
<dbReference type="GO" id="GO:0071111">
    <property type="term" value="F:cyclic-guanylate-specific phosphodiesterase activity"/>
    <property type="evidence" value="ECO:0007669"/>
    <property type="project" value="InterPro"/>
</dbReference>
<dbReference type="NCBIfam" id="TIGR00254">
    <property type="entry name" value="GGDEF"/>
    <property type="match status" value="1"/>
</dbReference>
<evidence type="ECO:0000259" key="2">
    <source>
        <dbReference type="PROSITE" id="PS50887"/>
    </source>
</evidence>
<dbReference type="InterPro" id="IPR035919">
    <property type="entry name" value="EAL_sf"/>
</dbReference>
<dbReference type="InterPro" id="IPR001633">
    <property type="entry name" value="EAL_dom"/>
</dbReference>
<dbReference type="PROSITE" id="PS50887">
    <property type="entry name" value="GGDEF"/>
    <property type="match status" value="1"/>
</dbReference>
<dbReference type="eggNOG" id="COG2200">
    <property type="taxonomic scope" value="Bacteria"/>
</dbReference>
<dbReference type="PROSITE" id="PS50883">
    <property type="entry name" value="EAL"/>
    <property type="match status" value="1"/>
</dbReference>
<evidence type="ECO:0000313" key="3">
    <source>
        <dbReference type="EMBL" id="ADY54508.1"/>
    </source>
</evidence>
<feature type="domain" description="EAL" evidence="1">
    <location>
        <begin position="11"/>
        <end position="261"/>
    </location>
</feature>
<dbReference type="AlphaFoldDB" id="F0SVN2"/>
<dbReference type="PANTHER" id="PTHR33121:SF76">
    <property type="entry name" value="SIGNALING PROTEIN"/>
    <property type="match status" value="1"/>
</dbReference>
<dbReference type="OrthoDB" id="9813903at2"/>
<name>F0SVN2_SYNGF</name>
<dbReference type="Pfam" id="PF00563">
    <property type="entry name" value="EAL"/>
    <property type="match status" value="1"/>
</dbReference>
<dbReference type="eggNOG" id="COG0517">
    <property type="taxonomic scope" value="Bacteria"/>
</dbReference>
<dbReference type="RefSeq" id="WP_013623379.1">
    <property type="nucleotide sequence ID" value="NC_015172.1"/>
</dbReference>
<dbReference type="SMART" id="SM00052">
    <property type="entry name" value="EAL"/>
    <property type="match status" value="1"/>
</dbReference>
<dbReference type="eggNOG" id="COG2199">
    <property type="taxonomic scope" value="Bacteria"/>
</dbReference>
<dbReference type="InterPro" id="IPR046342">
    <property type="entry name" value="CBS_dom_sf"/>
</dbReference>